<reference evidence="3" key="1">
    <citation type="submission" date="2004-11" db="EMBL/GenBank/DDBJ databases">
        <authorList>
            <person name="Leahy S."/>
            <person name="Moreno-Munoz J.A."/>
            <person name="O'Connell-Motherway M."/>
            <person name="Higgins D."/>
            <person name="Fitzgerald G.F."/>
            <person name="van Sinderen D."/>
        </authorList>
    </citation>
    <scope>NUCLEOTIDE SEQUENCE</scope>
</reference>
<reference evidence="3" key="2">
    <citation type="journal article" date="2005" name="Appl. Environ. Microbiol.">
        <title>Prophage-like elements in bifidobacteria: insights from genomics, transcription, integration, distribution, and phylogenetic analysis.</title>
        <authorList>
            <person name="Ventura M."/>
            <person name="Lee J.H."/>
            <person name="Canchaya C."/>
            <person name="Zink R."/>
            <person name="Leahy S."/>
            <person name="Moreno-Munoz J.A."/>
            <person name="O'Connell-Motherway M."/>
            <person name="Higgins D."/>
            <person name="Fitzgerald G.F."/>
            <person name="O'Sullivan D.J."/>
            <person name="van Sinderen D."/>
        </authorList>
    </citation>
    <scope>NUCLEOTIDE SEQUENCE</scope>
</reference>
<feature type="coiled-coil region" evidence="1">
    <location>
        <begin position="58"/>
        <end position="85"/>
    </location>
</feature>
<evidence type="ECO:0008006" key="4">
    <source>
        <dbReference type="Google" id="ProtNLM"/>
    </source>
</evidence>
<dbReference type="RefSeq" id="WP_015438373.1">
    <property type="nucleotide sequence ID" value="NZ_CP045532.1"/>
</dbReference>
<sequence length="163" mass="18284">MADNENSEQQANQEGEKPEENTAEYWKAKYEDMRGHMRDWQSKAESNKSVATEYAQYKEATQAEIDKANKRAEKAEAKLADYEADQQKAGWRSAAAEKYGVPAELLHGDTEETINASAEALKAWGDTLKPKSYAPHITDPAGHPEDPKPSENAELLKQLFNNQ</sequence>
<gene>
    <name evidence="3" type="ORF">BB1450</name>
</gene>
<dbReference type="EMBL" id="AY840979">
    <property type="protein sequence ID" value="AAY16472.1"/>
    <property type="molecule type" value="Genomic_DNA"/>
</dbReference>
<organism evidence="3">
    <name type="scientific">Bifidobacterium breve</name>
    <dbReference type="NCBI Taxonomy" id="1685"/>
    <lineage>
        <taxon>Bacteria</taxon>
        <taxon>Bacillati</taxon>
        <taxon>Actinomycetota</taxon>
        <taxon>Actinomycetes</taxon>
        <taxon>Bifidobacteriales</taxon>
        <taxon>Bifidobacteriaceae</taxon>
        <taxon>Bifidobacterium</taxon>
    </lineage>
</organism>
<protein>
    <recommendedName>
        <fullName evidence="4">Phage helicase</fullName>
    </recommendedName>
</protein>
<accession>Q2TM47</accession>
<feature type="compositionally biased region" description="Basic and acidic residues" evidence="2">
    <location>
        <begin position="14"/>
        <end position="25"/>
    </location>
</feature>
<evidence type="ECO:0000313" key="3">
    <source>
        <dbReference type="EMBL" id="AAY16472.1"/>
    </source>
</evidence>
<evidence type="ECO:0000256" key="2">
    <source>
        <dbReference type="SAM" id="MobiDB-lite"/>
    </source>
</evidence>
<name>Q2TM47_BIFBR</name>
<proteinExistence type="predicted"/>
<feature type="region of interest" description="Disordered" evidence="2">
    <location>
        <begin position="129"/>
        <end position="163"/>
    </location>
</feature>
<feature type="region of interest" description="Disordered" evidence="2">
    <location>
        <begin position="1"/>
        <end position="25"/>
    </location>
</feature>
<evidence type="ECO:0000256" key="1">
    <source>
        <dbReference type="SAM" id="Coils"/>
    </source>
</evidence>
<feature type="compositionally biased region" description="Basic and acidic residues" evidence="2">
    <location>
        <begin position="142"/>
        <end position="151"/>
    </location>
</feature>
<dbReference type="AlphaFoldDB" id="Q2TM47"/>
<keyword evidence="1" id="KW-0175">Coiled coil</keyword>